<feature type="transmembrane region" description="Helical" evidence="9">
    <location>
        <begin position="87"/>
        <end position="106"/>
    </location>
</feature>
<dbReference type="GO" id="GO:0016020">
    <property type="term" value="C:membrane"/>
    <property type="evidence" value="ECO:0007669"/>
    <property type="project" value="UniProtKB-SubCell"/>
</dbReference>
<keyword evidence="6 9" id="KW-0472">Membrane</keyword>
<feature type="transmembrane region" description="Helical" evidence="9">
    <location>
        <begin position="12"/>
        <end position="32"/>
    </location>
</feature>
<gene>
    <name evidence="11" type="ORF">CA14_011484</name>
</gene>
<comment type="caution">
    <text evidence="11">The sequence shown here is derived from an EMBL/GenBank/DDBJ whole genome shotgun (WGS) entry which is preliminary data.</text>
</comment>
<dbReference type="SUPFAM" id="SSF103473">
    <property type="entry name" value="MFS general substrate transporter"/>
    <property type="match status" value="1"/>
</dbReference>
<dbReference type="Pfam" id="PF00083">
    <property type="entry name" value="Sugar_tr"/>
    <property type="match status" value="1"/>
</dbReference>
<dbReference type="Gene3D" id="1.20.1250.20">
    <property type="entry name" value="MFS general substrate transporter like domains"/>
    <property type="match status" value="1"/>
</dbReference>
<protein>
    <submittedName>
        <fullName evidence="11">Sugar transporter</fullName>
    </submittedName>
</protein>
<dbReference type="AlphaFoldDB" id="A0AB74BS98"/>
<dbReference type="PROSITE" id="PS00217">
    <property type="entry name" value="SUGAR_TRANSPORT_2"/>
    <property type="match status" value="1"/>
</dbReference>
<dbReference type="EMBL" id="QQZZ01000177">
    <property type="protein sequence ID" value="RMZ37303.1"/>
    <property type="molecule type" value="Genomic_DNA"/>
</dbReference>
<evidence type="ECO:0000313" key="11">
    <source>
        <dbReference type="EMBL" id="RMZ37303.1"/>
    </source>
</evidence>
<feature type="transmembrane region" description="Helical" evidence="9">
    <location>
        <begin position="441"/>
        <end position="460"/>
    </location>
</feature>
<feature type="transmembrane region" description="Helical" evidence="9">
    <location>
        <begin position="310"/>
        <end position="331"/>
    </location>
</feature>
<feature type="compositionally biased region" description="Basic and acidic residues" evidence="8">
    <location>
        <begin position="498"/>
        <end position="510"/>
    </location>
</feature>
<feature type="transmembrane region" description="Helical" evidence="9">
    <location>
        <begin position="407"/>
        <end position="429"/>
    </location>
</feature>
<feature type="transmembrane region" description="Helical" evidence="9">
    <location>
        <begin position="338"/>
        <end position="361"/>
    </location>
</feature>
<comment type="similarity">
    <text evidence="2 7">Belongs to the major facilitator superfamily. Sugar transporter (TC 2.A.1.1) family.</text>
</comment>
<dbReference type="Proteomes" id="UP000275480">
    <property type="component" value="Unassembled WGS sequence"/>
</dbReference>
<dbReference type="GO" id="GO:0005351">
    <property type="term" value="F:carbohydrate:proton symporter activity"/>
    <property type="evidence" value="ECO:0007669"/>
    <property type="project" value="TreeGrafter"/>
</dbReference>
<feature type="transmembrane region" description="Helical" evidence="9">
    <location>
        <begin position="112"/>
        <end position="134"/>
    </location>
</feature>
<feature type="transmembrane region" description="Helical" evidence="9">
    <location>
        <begin position="373"/>
        <end position="395"/>
    </location>
</feature>
<evidence type="ECO:0000256" key="2">
    <source>
        <dbReference type="ARBA" id="ARBA00010992"/>
    </source>
</evidence>
<name>A0AB74BS98_ASPFL</name>
<dbReference type="PANTHER" id="PTHR48022">
    <property type="entry name" value="PLASTIDIC GLUCOSE TRANSPORTER 4"/>
    <property type="match status" value="1"/>
</dbReference>
<sequence>MLFTRPSNEKGAAWPAILVGLFAAFGGILYGYDTGTISGIQTMPYWIEEFDNPNAGRIALIVSILSVGTFVGALAAGIMADITGRRWGIILSAMLPFNLGVALQTAATSQPLFIAGRFFAGLGVGLISAQIPMYQSETLPKWIRGAVVGSYQLCITIGLFLAAIVNWATQHRPDSGSYRIPLAIQFAWALILVGSPYDKAGGLFFLPETPRFLIKKGNDTQALRSLVFLRRLSADDPDLLAEMEELKNNWEYEKSIGSASYLECFKGTAGKRTITGIILQSLQQLVGINFIIYYGTSYFAENVQGLPDSFILQVIVNSINVVMTLPGLWAIDRFGRRPVLLTGALGMGVSQYIVAACGAATPTSNFTSQCAQFAFICIYISFFASTFGPCAWVVTGEIFSLQTRAKGLSMTTAANWFFNWLLSYITPYLTGALNPTQSNVFWIWGSFCWIAFVFTFTMIYETKGLSLEQVNELYESVSKAWRSANYRSELRRMSVSEAYRKESVDEETKPSEMACEDSSKV</sequence>
<feature type="transmembrane region" description="Helical" evidence="9">
    <location>
        <begin position="274"/>
        <end position="295"/>
    </location>
</feature>
<evidence type="ECO:0000256" key="3">
    <source>
        <dbReference type="ARBA" id="ARBA00022448"/>
    </source>
</evidence>
<keyword evidence="3 7" id="KW-0813">Transport</keyword>
<dbReference type="InterPro" id="IPR005829">
    <property type="entry name" value="Sugar_transporter_CS"/>
</dbReference>
<evidence type="ECO:0000256" key="7">
    <source>
        <dbReference type="RuleBase" id="RU003346"/>
    </source>
</evidence>
<dbReference type="InterPro" id="IPR003663">
    <property type="entry name" value="Sugar/inositol_transpt"/>
</dbReference>
<dbReference type="InterPro" id="IPR005828">
    <property type="entry name" value="MFS_sugar_transport-like"/>
</dbReference>
<evidence type="ECO:0000256" key="9">
    <source>
        <dbReference type="SAM" id="Phobius"/>
    </source>
</evidence>
<keyword evidence="5 9" id="KW-1133">Transmembrane helix</keyword>
<feature type="transmembrane region" description="Helical" evidence="9">
    <location>
        <begin position="146"/>
        <end position="168"/>
    </location>
</feature>
<dbReference type="InterPro" id="IPR020846">
    <property type="entry name" value="MFS_dom"/>
</dbReference>
<keyword evidence="4 9" id="KW-0812">Transmembrane</keyword>
<reference evidence="11 12" key="1">
    <citation type="submission" date="2018-07" db="EMBL/GenBank/DDBJ databases">
        <title>Identification of spontaneous genetic mutation associated with occurrence of a yellow conidial color mutant of Aspergillus flavus.</title>
        <authorList>
            <person name="Chang P.-K."/>
            <person name="Mack B.M."/>
            <person name="Scharfenstein L."/>
            <person name="Gilbert M.K."/>
        </authorList>
    </citation>
    <scope>NUCLEOTIDE SEQUENCE [LARGE SCALE GENOMIC DNA]</scope>
    <source>
        <strain evidence="11 12">CA14</strain>
    </source>
</reference>
<comment type="subcellular location">
    <subcellularLocation>
        <location evidence="1">Membrane</location>
        <topology evidence="1">Multi-pass membrane protein</topology>
    </subcellularLocation>
</comment>
<evidence type="ECO:0000256" key="5">
    <source>
        <dbReference type="ARBA" id="ARBA00022989"/>
    </source>
</evidence>
<evidence type="ECO:0000256" key="8">
    <source>
        <dbReference type="SAM" id="MobiDB-lite"/>
    </source>
</evidence>
<dbReference type="InterPro" id="IPR036259">
    <property type="entry name" value="MFS_trans_sf"/>
</dbReference>
<feature type="transmembrane region" description="Helical" evidence="9">
    <location>
        <begin position="58"/>
        <end position="80"/>
    </location>
</feature>
<dbReference type="PROSITE" id="PS00216">
    <property type="entry name" value="SUGAR_TRANSPORT_1"/>
    <property type="match status" value="1"/>
</dbReference>
<dbReference type="PANTHER" id="PTHR48022:SF17">
    <property type="entry name" value="HEXOSE TRANSPORTER"/>
    <property type="match status" value="1"/>
</dbReference>
<keyword evidence="11" id="KW-0762">Sugar transport</keyword>
<dbReference type="FunFam" id="1.20.1250.20:FF:000134">
    <property type="entry name" value="MFS sugar transporter protein"/>
    <property type="match status" value="1"/>
</dbReference>
<dbReference type="InterPro" id="IPR050360">
    <property type="entry name" value="MFS_Sugar_Transporters"/>
</dbReference>
<evidence type="ECO:0000259" key="10">
    <source>
        <dbReference type="PROSITE" id="PS50850"/>
    </source>
</evidence>
<dbReference type="NCBIfam" id="TIGR00879">
    <property type="entry name" value="SP"/>
    <property type="match status" value="1"/>
</dbReference>
<evidence type="ECO:0000256" key="1">
    <source>
        <dbReference type="ARBA" id="ARBA00004141"/>
    </source>
</evidence>
<feature type="domain" description="Major facilitator superfamily (MFS) profile" evidence="10">
    <location>
        <begin position="19"/>
        <end position="463"/>
    </location>
</feature>
<evidence type="ECO:0000256" key="6">
    <source>
        <dbReference type="ARBA" id="ARBA00023136"/>
    </source>
</evidence>
<dbReference type="PROSITE" id="PS50850">
    <property type="entry name" value="MFS"/>
    <property type="match status" value="1"/>
</dbReference>
<dbReference type="PRINTS" id="PR00171">
    <property type="entry name" value="SUGRTRNSPORT"/>
</dbReference>
<feature type="region of interest" description="Disordered" evidence="8">
    <location>
        <begin position="498"/>
        <end position="521"/>
    </location>
</feature>
<accession>A0AB74BS98</accession>
<feature type="transmembrane region" description="Helical" evidence="9">
    <location>
        <begin position="180"/>
        <end position="197"/>
    </location>
</feature>
<organism evidence="11 12">
    <name type="scientific">Aspergillus flavus</name>
    <dbReference type="NCBI Taxonomy" id="5059"/>
    <lineage>
        <taxon>Eukaryota</taxon>
        <taxon>Fungi</taxon>
        <taxon>Dikarya</taxon>
        <taxon>Ascomycota</taxon>
        <taxon>Pezizomycotina</taxon>
        <taxon>Eurotiomycetes</taxon>
        <taxon>Eurotiomycetidae</taxon>
        <taxon>Eurotiales</taxon>
        <taxon>Aspergillaceae</taxon>
        <taxon>Aspergillus</taxon>
        <taxon>Aspergillus subgen. Circumdati</taxon>
    </lineage>
</organism>
<evidence type="ECO:0000256" key="4">
    <source>
        <dbReference type="ARBA" id="ARBA00022692"/>
    </source>
</evidence>
<evidence type="ECO:0000313" key="12">
    <source>
        <dbReference type="Proteomes" id="UP000275480"/>
    </source>
</evidence>
<proteinExistence type="inferred from homology"/>